<comment type="caution">
    <text evidence="1">The sequence shown here is derived from an EMBL/GenBank/DDBJ whole genome shotgun (WGS) entry which is preliminary data.</text>
</comment>
<protein>
    <submittedName>
        <fullName evidence="1">Nucleotidyltransferase substrate binding protein</fullName>
    </submittedName>
</protein>
<proteinExistence type="predicted"/>
<dbReference type="AlphaFoldDB" id="A0A926NV44"/>
<accession>A0A926NV44</accession>
<dbReference type="EMBL" id="JACWMX010000001">
    <property type="protein sequence ID" value="MBD1392338.1"/>
    <property type="molecule type" value="Genomic_DNA"/>
</dbReference>
<dbReference type="InterPro" id="IPR010235">
    <property type="entry name" value="HepT"/>
</dbReference>
<evidence type="ECO:0000313" key="2">
    <source>
        <dbReference type="Proteomes" id="UP000619078"/>
    </source>
</evidence>
<dbReference type="Pfam" id="PF08780">
    <property type="entry name" value="NTase_sub_bind"/>
    <property type="match status" value="1"/>
</dbReference>
<dbReference type="RefSeq" id="WP_191161103.1">
    <property type="nucleotide sequence ID" value="NZ_JACWMX010000001.1"/>
</dbReference>
<organism evidence="1 2">
    <name type="scientific">Mucilaginibacter glaciei</name>
    <dbReference type="NCBI Taxonomy" id="2772109"/>
    <lineage>
        <taxon>Bacteria</taxon>
        <taxon>Pseudomonadati</taxon>
        <taxon>Bacteroidota</taxon>
        <taxon>Sphingobacteriia</taxon>
        <taxon>Sphingobacteriales</taxon>
        <taxon>Sphingobacteriaceae</taxon>
        <taxon>Mucilaginibacter</taxon>
    </lineage>
</organism>
<gene>
    <name evidence="1" type="ORF">IDJ76_04430</name>
</gene>
<dbReference type="Gene3D" id="1.20.120.330">
    <property type="entry name" value="Nucleotidyltransferases domain 2"/>
    <property type="match status" value="1"/>
</dbReference>
<dbReference type="NCBIfam" id="TIGR01987">
    <property type="entry name" value="HI0074"/>
    <property type="match status" value="1"/>
</dbReference>
<name>A0A926NV44_9SPHI</name>
<reference evidence="1" key="1">
    <citation type="submission" date="2020-09" db="EMBL/GenBank/DDBJ databases">
        <title>Novel species of Mucilaginibacter isolated from a glacier on the Tibetan Plateau.</title>
        <authorList>
            <person name="Liu Q."/>
            <person name="Xin Y.-H."/>
        </authorList>
    </citation>
    <scope>NUCLEOTIDE SEQUENCE</scope>
    <source>
        <strain evidence="1">ZB1P21</strain>
    </source>
</reference>
<dbReference type="SUPFAM" id="SSF81593">
    <property type="entry name" value="Nucleotidyltransferase substrate binding subunit/domain"/>
    <property type="match status" value="1"/>
</dbReference>
<dbReference type="Proteomes" id="UP000619078">
    <property type="component" value="Unassembled WGS sequence"/>
</dbReference>
<sequence>MTDYFDEKLVTFKQALITFNEALLESPTQLERDGTIQRFEYCFDLSWKTAKRYLERKGLIDLNSPRSVFAAAYAEKIIDDEQLWSTIILKRNASVHTYNQQLADALYAELPIYYEAMQKLLQQFEDQA</sequence>
<evidence type="ECO:0000313" key="1">
    <source>
        <dbReference type="EMBL" id="MBD1392338.1"/>
    </source>
</evidence>
<keyword evidence="2" id="KW-1185">Reference proteome</keyword>